<reference evidence="2" key="1">
    <citation type="journal article" date="2015" name="Nature">
        <title>Complex archaea that bridge the gap between prokaryotes and eukaryotes.</title>
        <authorList>
            <person name="Spang A."/>
            <person name="Saw J.H."/>
            <person name="Jorgensen S.L."/>
            <person name="Zaremba-Niedzwiedzka K."/>
            <person name="Martijn J."/>
            <person name="Lind A.E."/>
            <person name="van Eijk R."/>
            <person name="Schleper C."/>
            <person name="Guy L."/>
            <person name="Ettema T.J."/>
        </authorList>
    </citation>
    <scope>NUCLEOTIDE SEQUENCE</scope>
</reference>
<sequence>MRDIVLSFVIGGVAASLLTGGTWLTLNGGDNSYSWDYAPKHLDTGDFQWSVHFNRKGLDNCFSVFFHCYVGDPVLGAPILVLLELEAVQLEQVIPGKPHLVPLGEKDKSLLPRHRGNDTPDN</sequence>
<feature type="region of interest" description="Disordered" evidence="1">
    <location>
        <begin position="98"/>
        <end position="122"/>
    </location>
</feature>
<evidence type="ECO:0000313" key="2">
    <source>
        <dbReference type="EMBL" id="KKL62586.1"/>
    </source>
</evidence>
<organism evidence="2">
    <name type="scientific">marine sediment metagenome</name>
    <dbReference type="NCBI Taxonomy" id="412755"/>
    <lineage>
        <taxon>unclassified sequences</taxon>
        <taxon>metagenomes</taxon>
        <taxon>ecological metagenomes</taxon>
    </lineage>
</organism>
<dbReference type="AlphaFoldDB" id="A0A0F9E8K7"/>
<gene>
    <name evidence="2" type="ORF">LCGC14_2183730</name>
</gene>
<evidence type="ECO:0000256" key="1">
    <source>
        <dbReference type="SAM" id="MobiDB-lite"/>
    </source>
</evidence>
<dbReference type="EMBL" id="LAZR01028445">
    <property type="protein sequence ID" value="KKL62586.1"/>
    <property type="molecule type" value="Genomic_DNA"/>
</dbReference>
<accession>A0A0F9E8K7</accession>
<feature type="compositionally biased region" description="Basic and acidic residues" evidence="1">
    <location>
        <begin position="104"/>
        <end position="122"/>
    </location>
</feature>
<comment type="caution">
    <text evidence="2">The sequence shown here is derived from an EMBL/GenBank/DDBJ whole genome shotgun (WGS) entry which is preliminary data.</text>
</comment>
<name>A0A0F9E8K7_9ZZZZ</name>
<proteinExistence type="predicted"/>
<protein>
    <submittedName>
        <fullName evidence="2">Uncharacterized protein</fullName>
    </submittedName>
</protein>